<reference evidence="3" key="2">
    <citation type="submission" date="2023-04" db="EMBL/GenBank/DDBJ databases">
        <authorList>
            <person name="Bruccoleri R.E."/>
            <person name="Oakeley E.J."/>
            <person name="Faust A.-M."/>
            <person name="Dessus-Babus S."/>
            <person name="Altorfer M."/>
            <person name="Burckhardt D."/>
            <person name="Oertli M."/>
            <person name="Naumann U."/>
            <person name="Petersen F."/>
            <person name="Wong J."/>
        </authorList>
    </citation>
    <scope>NUCLEOTIDE SEQUENCE</scope>
    <source>
        <strain evidence="3">GSM-AAB239-AS_SAM_17_03QT</strain>
        <tissue evidence="3">Leaf</tissue>
    </source>
</reference>
<dbReference type="AlphaFoldDB" id="A0AAX6HWA7"/>
<feature type="domain" description="Zinc knuckle CX2CX4HX4C" evidence="2">
    <location>
        <begin position="21"/>
        <end position="68"/>
    </location>
</feature>
<feature type="region of interest" description="Disordered" evidence="1">
    <location>
        <begin position="96"/>
        <end position="115"/>
    </location>
</feature>
<evidence type="ECO:0000259" key="2">
    <source>
        <dbReference type="Pfam" id="PF14392"/>
    </source>
</evidence>
<accession>A0AAX6HWA7</accession>
<protein>
    <recommendedName>
        <fullName evidence="2">Zinc knuckle CX2CX4HX4C domain-containing protein</fullName>
    </recommendedName>
</protein>
<dbReference type="Proteomes" id="UP001140949">
    <property type="component" value="Unassembled WGS sequence"/>
</dbReference>
<dbReference type="InterPro" id="IPR040256">
    <property type="entry name" value="At4g02000-like"/>
</dbReference>
<gene>
    <name evidence="3" type="ORF">M6B38_293125</name>
</gene>
<dbReference type="EMBL" id="JANAVB010006599">
    <property type="protein sequence ID" value="KAJ6844545.1"/>
    <property type="molecule type" value="Genomic_DNA"/>
</dbReference>
<evidence type="ECO:0000256" key="1">
    <source>
        <dbReference type="SAM" id="MobiDB-lite"/>
    </source>
</evidence>
<reference evidence="3" key="1">
    <citation type="journal article" date="2023" name="GigaByte">
        <title>Genome assembly of the bearded iris, Iris pallida Lam.</title>
        <authorList>
            <person name="Bruccoleri R.E."/>
            <person name="Oakeley E.J."/>
            <person name="Faust A.M.E."/>
            <person name="Altorfer M."/>
            <person name="Dessus-Babus S."/>
            <person name="Burckhardt D."/>
            <person name="Oertli M."/>
            <person name="Naumann U."/>
            <person name="Petersen F."/>
            <person name="Wong J."/>
        </authorList>
    </citation>
    <scope>NUCLEOTIDE SEQUENCE</scope>
    <source>
        <strain evidence="3">GSM-AAB239-AS_SAM_17_03QT</strain>
    </source>
</reference>
<dbReference type="InterPro" id="IPR025836">
    <property type="entry name" value="Zn_knuckle_CX2CX4HX4C"/>
</dbReference>
<organism evidence="3 4">
    <name type="scientific">Iris pallida</name>
    <name type="common">Sweet iris</name>
    <dbReference type="NCBI Taxonomy" id="29817"/>
    <lineage>
        <taxon>Eukaryota</taxon>
        <taxon>Viridiplantae</taxon>
        <taxon>Streptophyta</taxon>
        <taxon>Embryophyta</taxon>
        <taxon>Tracheophyta</taxon>
        <taxon>Spermatophyta</taxon>
        <taxon>Magnoliopsida</taxon>
        <taxon>Liliopsida</taxon>
        <taxon>Asparagales</taxon>
        <taxon>Iridaceae</taxon>
        <taxon>Iridoideae</taxon>
        <taxon>Irideae</taxon>
        <taxon>Iris</taxon>
    </lineage>
</organism>
<evidence type="ECO:0000313" key="4">
    <source>
        <dbReference type="Proteomes" id="UP001140949"/>
    </source>
</evidence>
<keyword evidence="4" id="KW-1185">Reference proteome</keyword>
<dbReference type="Pfam" id="PF14392">
    <property type="entry name" value="zf-CCHC_4"/>
    <property type="match status" value="1"/>
</dbReference>
<proteinExistence type="predicted"/>
<name>A0AAX6HWA7_IRIPA</name>
<dbReference type="PANTHER" id="PTHR31286:SF180">
    <property type="entry name" value="OS10G0362600 PROTEIN"/>
    <property type="match status" value="1"/>
</dbReference>
<dbReference type="PANTHER" id="PTHR31286">
    <property type="entry name" value="GLYCINE-RICH CELL WALL STRUCTURAL PROTEIN 1.8-LIKE"/>
    <property type="match status" value="1"/>
</dbReference>
<evidence type="ECO:0000313" key="3">
    <source>
        <dbReference type="EMBL" id="KAJ6844545.1"/>
    </source>
</evidence>
<feature type="region of interest" description="Disordered" evidence="1">
    <location>
        <begin position="271"/>
        <end position="307"/>
    </location>
</feature>
<sequence length="326" mass="33777">MLDRATEVVSRPSCSQVLVDIDISKPLRSRIRIKLPDEKSFWQDILYEERTPICSVCFHQGHRAKDCKFRKPLWAEGLSEKGKGLATVSSYSGDQSSLQLGHASQDGCSREASHPPLGVRSGAVDSLAGEVVGVLASGEATCVVPPGSLITSQVGRPDAALNPLSLETCVAPPLVHSGPKAVTVGLARGEDDIPHGGGICSDGLVSEGDRSTPKSLDSVQDVIGLGIRLRRPAVEESPGRVVSEVVGHNLASFIDAVVVAEDLGSRSSIGGLVSSESRVGEGSSVSSASRVGAEGNATKQVSSSNAGLEGLSPSIRDVISILDSGV</sequence>
<comment type="caution">
    <text evidence="3">The sequence shown here is derived from an EMBL/GenBank/DDBJ whole genome shotgun (WGS) entry which is preliminary data.</text>
</comment>
<feature type="compositionally biased region" description="Low complexity" evidence="1">
    <location>
        <begin position="273"/>
        <end position="295"/>
    </location>
</feature>
<feature type="compositionally biased region" description="Polar residues" evidence="1">
    <location>
        <begin position="297"/>
        <end position="306"/>
    </location>
</feature>